<keyword evidence="2" id="KW-1185">Reference proteome</keyword>
<name>A0ABR4S0U9_VIBMT</name>
<organism evidence="1 2">
    <name type="scientific">Vibrio metoecus</name>
    <dbReference type="NCBI Taxonomy" id="1481663"/>
    <lineage>
        <taxon>Bacteria</taxon>
        <taxon>Pseudomonadati</taxon>
        <taxon>Pseudomonadota</taxon>
        <taxon>Gammaproteobacteria</taxon>
        <taxon>Vibrionales</taxon>
        <taxon>Vibrionaceae</taxon>
        <taxon>Vibrio</taxon>
    </lineage>
</organism>
<sequence length="226" mass="25183">MLLVLLIGLGCAGGGYYLFYLKPQMDAEAAKANAAAEIAPATEPTAPTPAAEAKPEVMDFYVDATTLGIREQPDANVYPDVDKQLYRGDKVHLLEKKAGWGRISDYYVYQDGGPEVAEWIPLDGLVVEPPVITPEERTKTLKGYIEGSDDFLLYQDIFLKTTDTLLKEGTCSPKDFEELRGWVRSVTFEKQPVYFIYCGGLSQANKIYLNADTGKIFYRLDHIFSS</sequence>
<dbReference type="Proteomes" id="UP000027331">
    <property type="component" value="Unassembled WGS sequence"/>
</dbReference>
<accession>A0ABR4S0U9</accession>
<evidence type="ECO:0000313" key="1">
    <source>
        <dbReference type="EMBL" id="KDO15604.1"/>
    </source>
</evidence>
<comment type="caution">
    <text evidence="1">The sequence shown here is derived from an EMBL/GenBank/DDBJ whole genome shotgun (WGS) entry which is preliminary data.</text>
</comment>
<proteinExistence type="predicted"/>
<evidence type="ECO:0000313" key="2">
    <source>
        <dbReference type="Proteomes" id="UP000027331"/>
    </source>
</evidence>
<protein>
    <recommendedName>
        <fullName evidence="3">SH3 domain-containing protein</fullName>
    </recommendedName>
</protein>
<evidence type="ECO:0008006" key="3">
    <source>
        <dbReference type="Google" id="ProtNLM"/>
    </source>
</evidence>
<dbReference type="EMBL" id="JJMN01000006">
    <property type="protein sequence ID" value="KDO15604.1"/>
    <property type="molecule type" value="Genomic_DNA"/>
</dbReference>
<gene>
    <name evidence="1" type="ORF">DP83_17005</name>
</gene>
<reference evidence="1 2" key="1">
    <citation type="submission" date="2014-04" db="EMBL/GenBank/DDBJ databases">
        <title>Vibrio metecus sp. nov., a close relative of Vibrio cholerae isolated from coastal brackish ponds and clinical specimens.</title>
        <authorList>
            <person name="Kirchberger P.C."/>
            <person name="Turnsek M."/>
            <person name="Hunt D.E."/>
            <person name="Haley B.J."/>
            <person name="Colwell R."/>
            <person name="Polz M.F."/>
            <person name="Tarr C.L."/>
            <person name="Boucher Y."/>
        </authorList>
    </citation>
    <scope>NUCLEOTIDE SEQUENCE [LARGE SCALE GENOMIC DNA]</scope>
    <source>
        <strain evidence="2">PPCK-2014</strain>
    </source>
</reference>